<evidence type="ECO:0000313" key="1">
    <source>
        <dbReference type="EMBL" id="TCK25133.1"/>
    </source>
</evidence>
<name>A0A4R1HUT8_PSEEN</name>
<dbReference type="Proteomes" id="UP000295560">
    <property type="component" value="Unassembled WGS sequence"/>
</dbReference>
<reference evidence="1 2" key="1">
    <citation type="submission" date="2019-03" db="EMBL/GenBank/DDBJ databases">
        <title>Sequencing the genomes of 1000 actinobacteria strains.</title>
        <authorList>
            <person name="Klenk H.-P."/>
        </authorList>
    </citation>
    <scope>NUCLEOTIDE SEQUENCE [LARGE SCALE GENOMIC DNA]</scope>
    <source>
        <strain evidence="1 2">DSM 44969</strain>
    </source>
</reference>
<sequence>MPDTTRVLWDGLVRFARRVDDFTLQAFNPVYPTPADRR</sequence>
<evidence type="ECO:0000313" key="2">
    <source>
        <dbReference type="Proteomes" id="UP000295560"/>
    </source>
</evidence>
<comment type="caution">
    <text evidence="1">The sequence shown here is derived from an EMBL/GenBank/DDBJ whole genome shotgun (WGS) entry which is preliminary data.</text>
</comment>
<gene>
    <name evidence="1" type="ORF">EV378_0931</name>
</gene>
<protein>
    <submittedName>
        <fullName evidence="1">Uncharacterized protein</fullName>
    </submittedName>
</protein>
<dbReference type="EMBL" id="SMFZ01000001">
    <property type="protein sequence ID" value="TCK25133.1"/>
    <property type="molecule type" value="Genomic_DNA"/>
</dbReference>
<dbReference type="AlphaFoldDB" id="A0A4R1HUT8"/>
<keyword evidence="2" id="KW-1185">Reference proteome</keyword>
<accession>A0A4R1HUT8</accession>
<proteinExistence type="predicted"/>
<organism evidence="1 2">
    <name type="scientific">Pseudonocardia endophytica</name>
    <dbReference type="NCBI Taxonomy" id="401976"/>
    <lineage>
        <taxon>Bacteria</taxon>
        <taxon>Bacillati</taxon>
        <taxon>Actinomycetota</taxon>
        <taxon>Actinomycetes</taxon>
        <taxon>Pseudonocardiales</taxon>
        <taxon>Pseudonocardiaceae</taxon>
        <taxon>Pseudonocardia</taxon>
    </lineage>
</organism>